<comment type="caution">
    <text evidence="1">The sequence shown here is derived from an EMBL/GenBank/DDBJ whole genome shotgun (WGS) entry which is preliminary data.</text>
</comment>
<accession>W1VAD8</accession>
<protein>
    <submittedName>
        <fullName evidence="1">Uncharacterized protein</fullName>
    </submittedName>
</protein>
<evidence type="ECO:0000313" key="1">
    <source>
        <dbReference type="EMBL" id="ETJ01795.1"/>
    </source>
</evidence>
<name>W1VAD8_9ACTO</name>
<gene>
    <name evidence="1" type="ORF">Q605_AUC01050G0003</name>
</gene>
<sequence>MALHDRGWPLLAHLAFDQLVDRLSLVLAGGDENQLTRLHDGGQALGDAVGGDGVNVPVEEAGVVPARLLGQDVNVRARVQRAAGLVEADVTVRADAQDLQVAVPGRGHTLLIAGAGHL</sequence>
<reference evidence="1 2" key="1">
    <citation type="submission" date="2013-12" db="EMBL/GenBank/DDBJ databases">
        <title>A Varibaculum cambriense genome reconstructed from a premature infant gut community with otherwise low bacterial novelty that shifts toward anaerobic metabolism during the third week of life.</title>
        <authorList>
            <person name="Brown C.T."/>
            <person name="Sharon I."/>
            <person name="Thomas B.C."/>
            <person name="Castelle C.J."/>
            <person name="Morowitz M.J."/>
            <person name="Banfield J.F."/>
        </authorList>
    </citation>
    <scope>NUCLEOTIDE SEQUENCE [LARGE SCALE GENOMIC DNA]</scope>
    <source>
        <strain evidence="2">DORA_12</strain>
    </source>
</reference>
<evidence type="ECO:0000313" key="2">
    <source>
        <dbReference type="Proteomes" id="UP000018852"/>
    </source>
</evidence>
<dbReference type="EMBL" id="AZLV01001050">
    <property type="protein sequence ID" value="ETJ01795.1"/>
    <property type="molecule type" value="Genomic_DNA"/>
</dbReference>
<proteinExistence type="predicted"/>
<dbReference type="Proteomes" id="UP000018852">
    <property type="component" value="Unassembled WGS sequence"/>
</dbReference>
<dbReference type="AlphaFoldDB" id="W1VAD8"/>
<organism evidence="1 2">
    <name type="scientific">Actinomyces urogenitalis DORA_12</name>
    <dbReference type="NCBI Taxonomy" id="1403939"/>
    <lineage>
        <taxon>Bacteria</taxon>
        <taxon>Bacillati</taxon>
        <taxon>Actinomycetota</taxon>
        <taxon>Actinomycetes</taxon>
        <taxon>Actinomycetales</taxon>
        <taxon>Actinomycetaceae</taxon>
        <taxon>Actinomyces</taxon>
    </lineage>
</organism>